<evidence type="ECO:0000259" key="5">
    <source>
        <dbReference type="SMART" id="SM00983"/>
    </source>
</evidence>
<dbReference type="InterPro" id="IPR006282">
    <property type="entry name" value="Thi_PPkinase"/>
</dbReference>
<evidence type="ECO:0000256" key="2">
    <source>
        <dbReference type="ARBA" id="ARBA00022741"/>
    </source>
</evidence>
<dbReference type="Gene3D" id="3.40.50.10240">
    <property type="entry name" value="Thiamin pyrophosphokinase, catalytic domain"/>
    <property type="match status" value="1"/>
</dbReference>
<evidence type="ECO:0000256" key="1">
    <source>
        <dbReference type="ARBA" id="ARBA00022679"/>
    </source>
</evidence>
<name>A0A1V9ZEX4_9STRA</name>
<dbReference type="GO" id="GO:0004788">
    <property type="term" value="F:thiamine diphosphokinase activity"/>
    <property type="evidence" value="ECO:0007669"/>
    <property type="project" value="InterPro"/>
</dbReference>
<dbReference type="GO" id="GO:0030975">
    <property type="term" value="F:thiamine binding"/>
    <property type="evidence" value="ECO:0007669"/>
    <property type="project" value="InterPro"/>
</dbReference>
<dbReference type="GO" id="GO:0005524">
    <property type="term" value="F:ATP binding"/>
    <property type="evidence" value="ECO:0007669"/>
    <property type="project" value="UniProtKB-KW"/>
</dbReference>
<feature type="non-terminal residue" evidence="6">
    <location>
        <position position="1"/>
    </location>
</feature>
<keyword evidence="1" id="KW-0808">Transferase</keyword>
<dbReference type="InterPro" id="IPR036371">
    <property type="entry name" value="TPK_B1-bd_sf"/>
</dbReference>
<dbReference type="EMBL" id="JNBS01001967">
    <property type="protein sequence ID" value="OQR96497.1"/>
    <property type="molecule type" value="Genomic_DNA"/>
</dbReference>
<dbReference type="Pfam" id="PF04265">
    <property type="entry name" value="TPK_B1_binding"/>
    <property type="match status" value="1"/>
</dbReference>
<keyword evidence="2" id="KW-0547">Nucleotide-binding</keyword>
<dbReference type="GO" id="GO:0016301">
    <property type="term" value="F:kinase activity"/>
    <property type="evidence" value="ECO:0007669"/>
    <property type="project" value="UniProtKB-KW"/>
</dbReference>
<dbReference type="SUPFAM" id="SSF63862">
    <property type="entry name" value="Thiamin pyrophosphokinase, substrate-binding domain"/>
    <property type="match status" value="1"/>
</dbReference>
<evidence type="ECO:0000313" key="7">
    <source>
        <dbReference type="Proteomes" id="UP000243217"/>
    </source>
</evidence>
<dbReference type="FunFam" id="2.60.120.320:FF:000001">
    <property type="entry name" value="Thiamine pyrophosphokinase"/>
    <property type="match status" value="1"/>
</dbReference>
<dbReference type="CDD" id="cd07995">
    <property type="entry name" value="TPK"/>
    <property type="match status" value="1"/>
</dbReference>
<dbReference type="Gene3D" id="2.60.120.320">
    <property type="entry name" value="Thiamin pyrophosphokinase, thiamin-binding domain"/>
    <property type="match status" value="1"/>
</dbReference>
<keyword evidence="7" id="KW-1185">Reference proteome</keyword>
<reference evidence="6 7" key="1">
    <citation type="journal article" date="2014" name="Genome Biol. Evol.">
        <title>The secreted proteins of Achlya hypogyna and Thraustotheca clavata identify the ancestral oomycete secretome and reveal gene acquisitions by horizontal gene transfer.</title>
        <authorList>
            <person name="Misner I."/>
            <person name="Blouin N."/>
            <person name="Leonard G."/>
            <person name="Richards T.A."/>
            <person name="Lane C.E."/>
        </authorList>
    </citation>
    <scope>NUCLEOTIDE SEQUENCE [LARGE SCALE GENOMIC DNA]</scope>
    <source>
        <strain evidence="6 7">ATCC 34112</strain>
    </source>
</reference>
<dbReference type="PANTHER" id="PTHR13622">
    <property type="entry name" value="THIAMIN PYROPHOSPHOKINASE"/>
    <property type="match status" value="1"/>
</dbReference>
<dbReference type="NCBIfam" id="TIGR01378">
    <property type="entry name" value="thi_PPkinase"/>
    <property type="match status" value="1"/>
</dbReference>
<dbReference type="SMART" id="SM00983">
    <property type="entry name" value="TPK_B1_binding"/>
    <property type="match status" value="1"/>
</dbReference>
<dbReference type="OrthoDB" id="25149at2759"/>
<protein>
    <submittedName>
        <fullName evidence="6">Thiamin pyrophosphokinase</fullName>
    </submittedName>
</protein>
<dbReference type="Pfam" id="PF04263">
    <property type="entry name" value="TPK_catalytic"/>
    <property type="match status" value="1"/>
</dbReference>
<gene>
    <name evidence="6" type="ORF">THRCLA_07266</name>
</gene>
<evidence type="ECO:0000313" key="6">
    <source>
        <dbReference type="EMBL" id="OQR96497.1"/>
    </source>
</evidence>
<dbReference type="Proteomes" id="UP000243217">
    <property type="component" value="Unassembled WGS sequence"/>
</dbReference>
<keyword evidence="3 6" id="KW-0418">Kinase</keyword>
<dbReference type="SUPFAM" id="SSF63999">
    <property type="entry name" value="Thiamin pyrophosphokinase, catalytic domain"/>
    <property type="match status" value="1"/>
</dbReference>
<dbReference type="GO" id="GO:0006772">
    <property type="term" value="P:thiamine metabolic process"/>
    <property type="evidence" value="ECO:0007669"/>
    <property type="project" value="InterPro"/>
</dbReference>
<evidence type="ECO:0000256" key="3">
    <source>
        <dbReference type="ARBA" id="ARBA00022777"/>
    </source>
</evidence>
<dbReference type="InterPro" id="IPR036759">
    <property type="entry name" value="TPK_catalytic_sf"/>
</dbReference>
<dbReference type="PANTHER" id="PTHR13622:SF8">
    <property type="entry name" value="THIAMIN PYROPHOSPHOKINASE 1"/>
    <property type="match status" value="1"/>
</dbReference>
<keyword evidence="4" id="KW-0067">ATP-binding</keyword>
<dbReference type="STRING" id="74557.A0A1V9ZEX4"/>
<comment type="caution">
    <text evidence="6">The sequence shown here is derived from an EMBL/GenBank/DDBJ whole genome shotgun (WGS) entry which is preliminary data.</text>
</comment>
<evidence type="ECO:0000256" key="4">
    <source>
        <dbReference type="ARBA" id="ARBA00022840"/>
    </source>
</evidence>
<dbReference type="InterPro" id="IPR007373">
    <property type="entry name" value="Thiamin_PyroPKinase_B1-bd"/>
</dbReference>
<sequence>WKKLGTKEPFVPQYIKGDLDSVRHEVSDFFASRGSVVIKDLDQDSNDLDKCMALLETLQSQMDTGKGEKLNVLVLGAMGGRFDQEMQNINALYRWSKVFARMTLYSDCTSAMLLWPGKHSIRPNFDIETRTCGLIPIGGTCNELTTEGLKWNLSKFSTAFGGLVSSSNHCLANEILVENSDPLIWTTELKTTN</sequence>
<dbReference type="InterPro" id="IPR007371">
    <property type="entry name" value="TPK_catalytic"/>
</dbReference>
<proteinExistence type="predicted"/>
<feature type="domain" description="Thiamin pyrophosphokinase thiamin-binding" evidence="5">
    <location>
        <begin position="117"/>
        <end position="183"/>
    </location>
</feature>
<organism evidence="6 7">
    <name type="scientific">Thraustotheca clavata</name>
    <dbReference type="NCBI Taxonomy" id="74557"/>
    <lineage>
        <taxon>Eukaryota</taxon>
        <taxon>Sar</taxon>
        <taxon>Stramenopiles</taxon>
        <taxon>Oomycota</taxon>
        <taxon>Saprolegniomycetes</taxon>
        <taxon>Saprolegniales</taxon>
        <taxon>Achlyaceae</taxon>
        <taxon>Thraustotheca</taxon>
    </lineage>
</organism>
<dbReference type="GO" id="GO:0009229">
    <property type="term" value="P:thiamine diphosphate biosynthetic process"/>
    <property type="evidence" value="ECO:0007669"/>
    <property type="project" value="InterPro"/>
</dbReference>
<dbReference type="AlphaFoldDB" id="A0A1V9ZEX4"/>
<accession>A0A1V9ZEX4</accession>